<name>A0A1X7T5S6_AMPQE</name>
<dbReference type="AlphaFoldDB" id="A0A1X7T5S6"/>
<protein>
    <recommendedName>
        <fullName evidence="3">TRAF-type domain-containing protein</fullName>
    </recommendedName>
</protein>
<dbReference type="PANTHER" id="PTHR10131:SF94">
    <property type="entry name" value="TNF RECEPTOR-ASSOCIATED FACTOR 4"/>
    <property type="match status" value="1"/>
</dbReference>
<evidence type="ECO:0008006" key="3">
    <source>
        <dbReference type="Google" id="ProtNLM"/>
    </source>
</evidence>
<dbReference type="Gene3D" id="3.30.40.10">
    <property type="entry name" value="Zinc/RING finger domain, C3HC4 (zinc finger)"/>
    <property type="match status" value="1"/>
</dbReference>
<proteinExistence type="predicted"/>
<reference evidence="2" key="1">
    <citation type="submission" date="2017-05" db="UniProtKB">
        <authorList>
            <consortium name="EnsemblMetazoa"/>
        </authorList>
    </citation>
    <scope>IDENTIFICATION</scope>
</reference>
<keyword evidence="1" id="KW-0175">Coiled coil</keyword>
<accession>A0A1X7T5S6</accession>
<dbReference type="SUPFAM" id="SSF49599">
    <property type="entry name" value="TRAF domain-like"/>
    <property type="match status" value="1"/>
</dbReference>
<dbReference type="InParanoid" id="A0A1X7T5S6"/>
<evidence type="ECO:0000313" key="2">
    <source>
        <dbReference type="EnsemblMetazoa" id="Aqu2.1.09864_001"/>
    </source>
</evidence>
<organism evidence="2">
    <name type="scientific">Amphimedon queenslandica</name>
    <name type="common">Sponge</name>
    <dbReference type="NCBI Taxonomy" id="400682"/>
    <lineage>
        <taxon>Eukaryota</taxon>
        <taxon>Metazoa</taxon>
        <taxon>Porifera</taxon>
        <taxon>Demospongiae</taxon>
        <taxon>Heteroscleromorpha</taxon>
        <taxon>Haplosclerida</taxon>
        <taxon>Niphatidae</taxon>
        <taxon>Amphimedon</taxon>
    </lineage>
</organism>
<dbReference type="OrthoDB" id="5962428at2759"/>
<feature type="coiled-coil region" evidence="1">
    <location>
        <begin position="127"/>
        <end position="172"/>
    </location>
</feature>
<dbReference type="PANTHER" id="PTHR10131">
    <property type="entry name" value="TNF RECEPTOR ASSOCIATED FACTOR"/>
    <property type="match status" value="1"/>
</dbReference>
<dbReference type="InterPro" id="IPR013083">
    <property type="entry name" value="Znf_RING/FYVE/PHD"/>
</dbReference>
<evidence type="ECO:0000256" key="1">
    <source>
        <dbReference type="SAM" id="Coils"/>
    </source>
</evidence>
<sequence>MCNVGHSKYQSFADKNLSRIVNGLQVYCTNKVKGCQWKGDLKYLPTHLNKGKREGECQYEEVKCRYEECQTRGQRQHLNVHEEEWCDQRPYSYTPLDCVFSWAGCNDKPLRKDVHVHTADTKHMTLLAVACGELKKENEQIKKQNEQIKRENERIREEMKKTKDYKEKMTTQMFAFLGVINNDTYPILPVTVSRCGDVVHFYTEVGGHHMSAVLMTRPYEAMLLLAFHEGKFDRIGTLGSPKFFMLLDSGDAKPVPIRSRKKLAHDALGLPLVQHSIPQGSYKGQASLHEISQNRSRRIPYDEASICLQVSLNSIRLISIVLTSPNEVTIVILK</sequence>
<dbReference type="EnsemblMetazoa" id="Aqu2.1.09864_001">
    <property type="protein sequence ID" value="Aqu2.1.09864_001"/>
    <property type="gene ID" value="Aqu2.1.09864"/>
</dbReference>